<comment type="caution">
    <text evidence="1">The sequence shown here is derived from an EMBL/GenBank/DDBJ whole genome shotgun (WGS) entry which is preliminary data.</text>
</comment>
<protein>
    <submittedName>
        <fullName evidence="1">Uncharacterized protein</fullName>
    </submittedName>
</protein>
<organism evidence="1 2">
    <name type="scientific">Wickerhamomyces ciferrii (strain ATCC 14091 / BCRC 22168 / CBS 111 / JCM 3599 / NBRC 0793 / NRRL Y-1031 F-60-10)</name>
    <name type="common">Yeast</name>
    <name type="synonym">Pichia ciferrii</name>
    <dbReference type="NCBI Taxonomy" id="1206466"/>
    <lineage>
        <taxon>Eukaryota</taxon>
        <taxon>Fungi</taxon>
        <taxon>Dikarya</taxon>
        <taxon>Ascomycota</taxon>
        <taxon>Saccharomycotina</taxon>
        <taxon>Saccharomycetes</taxon>
        <taxon>Phaffomycetales</taxon>
        <taxon>Wickerhamomycetaceae</taxon>
        <taxon>Wickerhamomyces</taxon>
    </lineage>
</organism>
<evidence type="ECO:0000313" key="1">
    <source>
        <dbReference type="EMBL" id="CCH41890.1"/>
    </source>
</evidence>
<dbReference type="AlphaFoldDB" id="K0KAB5"/>
<keyword evidence="2" id="KW-1185">Reference proteome</keyword>
<dbReference type="InParanoid" id="K0KAB5"/>
<dbReference type="HOGENOM" id="CLU_778914_0_0_1"/>
<reference evidence="1 2" key="1">
    <citation type="journal article" date="2012" name="Eukaryot. Cell">
        <title>Draft genome sequence of Wickerhamomyces ciferrii NRRL Y-1031 F-60-10.</title>
        <authorList>
            <person name="Schneider J."/>
            <person name="Andrea H."/>
            <person name="Blom J."/>
            <person name="Jaenicke S."/>
            <person name="Ruckert C."/>
            <person name="Schorsch C."/>
            <person name="Szczepanowski R."/>
            <person name="Farwick M."/>
            <person name="Goesmann A."/>
            <person name="Puhler A."/>
            <person name="Schaffer S."/>
            <person name="Tauch A."/>
            <person name="Kohler T."/>
            <person name="Brinkrolf K."/>
        </authorList>
    </citation>
    <scope>NUCLEOTIDE SEQUENCE [LARGE SCALE GENOMIC DNA]</scope>
    <source>
        <strain evidence="2">ATCC 14091 / BCRC 22168 / CBS 111 / JCM 3599 / NBRC 0793 / NRRL Y-1031 F-60-10</strain>
    </source>
</reference>
<name>K0KAB5_WICCF</name>
<sequence length="356" mass="41337">MTRVFLIGPSTPLGSEVLHQLLTDPKYEDLTIETHHRQDSYCKNLTKLTNNRVECHKGTLADRFLTFKIFHNTDFVINCDPEETKFFGGEIMNYSKFQNVSNLTIINTSKSSVDPNTNGGKIQRSYTNLSALKNVQYSQNEPSPRSLQDVQDEELTKPDYEYKISRISHPKMKTLLVTQPSILGTTFRYHLTKQVTRESMDTKHFASINSHLQNTMNFTTQQPFEESQYYWSHVNMKLLASPYLILLDNLLKQNPNIETGKHGIYFNENGLNYWKEPYSDKLRRLTENGIEMTDLKINFAVPESDLEIFKPVTYGPEIEINQTYKRGWNNTFSDESLNTAEKDKIRDELDLCLDIM</sequence>
<proteinExistence type="predicted"/>
<dbReference type="Proteomes" id="UP000009328">
    <property type="component" value="Unassembled WGS sequence"/>
</dbReference>
<evidence type="ECO:0000313" key="2">
    <source>
        <dbReference type="Proteomes" id="UP000009328"/>
    </source>
</evidence>
<dbReference type="EMBL" id="CAIF01000030">
    <property type="protein sequence ID" value="CCH41890.1"/>
    <property type="molecule type" value="Genomic_DNA"/>
</dbReference>
<gene>
    <name evidence="1" type="ORF">BN7_1429</name>
</gene>
<accession>K0KAB5</accession>